<dbReference type="GO" id="GO:0016226">
    <property type="term" value="P:iron-sulfur cluster assembly"/>
    <property type="evidence" value="ECO:0007669"/>
    <property type="project" value="InterPro"/>
</dbReference>
<dbReference type="GO" id="GO:0005506">
    <property type="term" value="F:iron ion binding"/>
    <property type="evidence" value="ECO:0007669"/>
    <property type="project" value="InterPro"/>
</dbReference>
<name>A0A7V6A229_9BACT</name>
<dbReference type="InterPro" id="IPR034904">
    <property type="entry name" value="FSCA_dom_sf"/>
</dbReference>
<organism evidence="2">
    <name type="scientific">Desulfobacca acetoxidans</name>
    <dbReference type="NCBI Taxonomy" id="60893"/>
    <lineage>
        <taxon>Bacteria</taxon>
        <taxon>Pseudomonadati</taxon>
        <taxon>Thermodesulfobacteriota</taxon>
        <taxon>Desulfobaccia</taxon>
        <taxon>Desulfobaccales</taxon>
        <taxon>Desulfobaccaceae</taxon>
        <taxon>Desulfobacca</taxon>
    </lineage>
</organism>
<sequence length="74" mass="8098">MLKQDVEQALAKIRPFLQRDGGDIKLIDVTDDGIVKVQLTGACQGCPMSQMTLKQGVERALMKEVPGVKEVQSI</sequence>
<dbReference type="PANTHER" id="PTHR11178">
    <property type="entry name" value="IRON-SULFUR CLUSTER SCAFFOLD PROTEIN NFU-RELATED"/>
    <property type="match status" value="1"/>
</dbReference>
<dbReference type="AlphaFoldDB" id="A0A7V6A229"/>
<evidence type="ECO:0000313" key="2">
    <source>
        <dbReference type="EMBL" id="HHS28483.1"/>
    </source>
</evidence>
<feature type="domain" description="NIF system FeS cluster assembly NifU C-terminal" evidence="1">
    <location>
        <begin position="6"/>
        <end position="72"/>
    </location>
</feature>
<evidence type="ECO:0000259" key="1">
    <source>
        <dbReference type="Pfam" id="PF01106"/>
    </source>
</evidence>
<dbReference type="Gene3D" id="3.30.300.130">
    <property type="entry name" value="Fe-S cluster assembly (FSCA)"/>
    <property type="match status" value="1"/>
</dbReference>
<dbReference type="EMBL" id="DTGR01000031">
    <property type="protein sequence ID" value="HHS28483.1"/>
    <property type="molecule type" value="Genomic_DNA"/>
</dbReference>
<dbReference type="GO" id="GO:0051536">
    <property type="term" value="F:iron-sulfur cluster binding"/>
    <property type="evidence" value="ECO:0007669"/>
    <property type="project" value="InterPro"/>
</dbReference>
<dbReference type="InterPro" id="IPR001075">
    <property type="entry name" value="NIF_FeS_clus_asmbl_NifU_C"/>
</dbReference>
<comment type="caution">
    <text evidence="2">The sequence shown here is derived from an EMBL/GenBank/DDBJ whole genome shotgun (WGS) entry which is preliminary data.</text>
</comment>
<gene>
    <name evidence="2" type="ORF">ENV52_02120</name>
</gene>
<reference evidence="2" key="1">
    <citation type="journal article" date="2020" name="mSystems">
        <title>Genome- and Community-Level Interaction Insights into Carbon Utilization and Element Cycling Functions of Hydrothermarchaeota in Hydrothermal Sediment.</title>
        <authorList>
            <person name="Zhou Z."/>
            <person name="Liu Y."/>
            <person name="Xu W."/>
            <person name="Pan J."/>
            <person name="Luo Z.H."/>
            <person name="Li M."/>
        </authorList>
    </citation>
    <scope>NUCLEOTIDE SEQUENCE [LARGE SCALE GENOMIC DNA]</scope>
    <source>
        <strain evidence="2">SpSt-767</strain>
    </source>
</reference>
<dbReference type="SUPFAM" id="SSF117916">
    <property type="entry name" value="Fe-S cluster assembly (FSCA) domain-like"/>
    <property type="match status" value="1"/>
</dbReference>
<protein>
    <submittedName>
        <fullName evidence="2">NifU family protein</fullName>
    </submittedName>
</protein>
<proteinExistence type="predicted"/>
<dbReference type="Pfam" id="PF01106">
    <property type="entry name" value="NifU"/>
    <property type="match status" value="1"/>
</dbReference>
<accession>A0A7V6A229</accession>